<dbReference type="EMBL" id="MDDR01000022">
    <property type="protein sequence ID" value="OIN53147.1"/>
    <property type="molecule type" value="Genomic_DNA"/>
</dbReference>
<comment type="caution">
    <text evidence="3">The sequence shown here is derived from an EMBL/GenBank/DDBJ whole genome shotgun (WGS) entry which is preliminary data.</text>
</comment>
<dbReference type="InterPro" id="IPR021793">
    <property type="entry name" value="Oprl"/>
</dbReference>
<accession>A0A1S2V351</accession>
<proteinExistence type="predicted"/>
<dbReference type="Proteomes" id="UP000182179">
    <property type="component" value="Unassembled WGS sequence"/>
</dbReference>
<dbReference type="NCBIfam" id="NF040598">
    <property type="entry name" value="Ala_zip_lipo"/>
    <property type="match status" value="1"/>
</dbReference>
<dbReference type="Proteomes" id="UP000181661">
    <property type="component" value="Unassembled WGS sequence"/>
</dbReference>
<keyword evidence="6" id="KW-1185">Reference proteome</keyword>
<name>A0A1S2V351_9PSED</name>
<protein>
    <submittedName>
        <fullName evidence="3">Outer membrane lipoprotein OprI</fullName>
    </submittedName>
</protein>
<feature type="signal peptide" evidence="2">
    <location>
        <begin position="1"/>
        <end position="25"/>
    </location>
</feature>
<reference evidence="3 5" key="1">
    <citation type="submission" date="2016-08" db="EMBL/GenBank/DDBJ databases">
        <title>Draft genome sequence of Pseudomonas costantinii LMG 22119, type strain isolated from cultivated mushroom (Agaricus bisporus) sporophores.</title>
        <authorList>
            <person name="Tambong J.T."/>
        </authorList>
    </citation>
    <scope>NUCLEOTIDE SEQUENCE [LARGE SCALE GENOMIC DNA]</scope>
    <source>
        <strain evidence="3 5">LMG 22119</strain>
    </source>
</reference>
<gene>
    <name evidence="3" type="ORF">BFL40_11970</name>
    <name evidence="4" type="ORF">SAMN04515675_0291</name>
</gene>
<evidence type="ECO:0000313" key="4">
    <source>
        <dbReference type="EMBL" id="SED21508.1"/>
    </source>
</evidence>
<keyword evidence="2" id="KW-0732">Signal</keyword>
<evidence type="ECO:0000313" key="3">
    <source>
        <dbReference type="EMBL" id="OIN53147.1"/>
    </source>
</evidence>
<evidence type="ECO:0000313" key="5">
    <source>
        <dbReference type="Proteomes" id="UP000181661"/>
    </source>
</evidence>
<dbReference type="OrthoDB" id="6896758at2"/>
<dbReference type="EMBL" id="FNTS01000002">
    <property type="protein sequence ID" value="SED21508.1"/>
    <property type="molecule type" value="Genomic_DNA"/>
</dbReference>
<keyword evidence="1" id="KW-0175">Coiled coil</keyword>
<dbReference type="PROSITE" id="PS51257">
    <property type="entry name" value="PROKAR_LIPOPROTEIN"/>
    <property type="match status" value="1"/>
</dbReference>
<evidence type="ECO:0000256" key="1">
    <source>
        <dbReference type="SAM" id="Coils"/>
    </source>
</evidence>
<feature type="chain" id="PRO_5010244349" evidence="2">
    <location>
        <begin position="26"/>
        <end position="84"/>
    </location>
</feature>
<dbReference type="RefSeq" id="WP_071484185.1">
    <property type="nucleotide sequence ID" value="NZ_FNTS01000002.1"/>
</dbReference>
<feature type="coiled-coil region" evidence="1">
    <location>
        <begin position="25"/>
        <end position="80"/>
    </location>
</feature>
<evidence type="ECO:0000256" key="2">
    <source>
        <dbReference type="SAM" id="SignalP"/>
    </source>
</evidence>
<evidence type="ECO:0000313" key="6">
    <source>
        <dbReference type="Proteomes" id="UP000182179"/>
    </source>
</evidence>
<dbReference type="AlphaFoldDB" id="A0A1S2V351"/>
<organism evidence="3 5">
    <name type="scientific">Pseudomonas costantinii</name>
    <dbReference type="NCBI Taxonomy" id="168469"/>
    <lineage>
        <taxon>Bacteria</taxon>
        <taxon>Pseudomonadati</taxon>
        <taxon>Pseudomonadota</taxon>
        <taxon>Gammaproteobacteria</taxon>
        <taxon>Pseudomonadales</taxon>
        <taxon>Pseudomonadaceae</taxon>
        <taxon>Pseudomonas</taxon>
    </lineage>
</organism>
<dbReference type="Pfam" id="PF11839">
    <property type="entry name" value="Alanine_zipper"/>
    <property type="match status" value="1"/>
</dbReference>
<sequence>MNKYLSTALLALLLATTAGCSHQHAKELDARLEAAENNAATARLRADEAYNKAEKAAELADQAQQTADDANARAIRILEKSTRK</sequence>
<reference evidence="4 6" key="2">
    <citation type="submission" date="2016-10" db="EMBL/GenBank/DDBJ databases">
        <authorList>
            <person name="Varghese N."/>
            <person name="Submissions S."/>
        </authorList>
    </citation>
    <scope>NUCLEOTIDE SEQUENCE [LARGE SCALE GENOMIC DNA]</scope>
    <source>
        <strain evidence="4 6">BS2773</strain>
    </source>
</reference>
<keyword evidence="3" id="KW-0449">Lipoprotein</keyword>